<organism evidence="6 7">
    <name type="scientific">Aquincola agrisoli</name>
    <dbReference type="NCBI Taxonomy" id="3119538"/>
    <lineage>
        <taxon>Bacteria</taxon>
        <taxon>Pseudomonadati</taxon>
        <taxon>Pseudomonadota</taxon>
        <taxon>Betaproteobacteria</taxon>
        <taxon>Burkholderiales</taxon>
        <taxon>Sphaerotilaceae</taxon>
        <taxon>Aquincola</taxon>
    </lineage>
</organism>
<name>A0AAW9QHR2_9BURK</name>
<evidence type="ECO:0000313" key="6">
    <source>
        <dbReference type="EMBL" id="MEF7616387.1"/>
    </source>
</evidence>
<accession>A0AAW9QHR2</accession>
<evidence type="ECO:0000259" key="5">
    <source>
        <dbReference type="PROSITE" id="PS51063"/>
    </source>
</evidence>
<dbReference type="GO" id="GO:0003700">
    <property type="term" value="F:DNA-binding transcription factor activity"/>
    <property type="evidence" value="ECO:0007669"/>
    <property type="project" value="TreeGrafter"/>
</dbReference>
<dbReference type="Pfam" id="PF00027">
    <property type="entry name" value="cNMP_binding"/>
    <property type="match status" value="1"/>
</dbReference>
<dbReference type="GO" id="GO:0005829">
    <property type="term" value="C:cytosol"/>
    <property type="evidence" value="ECO:0007669"/>
    <property type="project" value="TreeGrafter"/>
</dbReference>
<evidence type="ECO:0000256" key="2">
    <source>
        <dbReference type="ARBA" id="ARBA00023125"/>
    </source>
</evidence>
<dbReference type="EMBL" id="JAZIBG010000044">
    <property type="protein sequence ID" value="MEF7616387.1"/>
    <property type="molecule type" value="Genomic_DNA"/>
</dbReference>
<keyword evidence="2" id="KW-0238">DNA-binding</keyword>
<evidence type="ECO:0000256" key="1">
    <source>
        <dbReference type="ARBA" id="ARBA00023015"/>
    </source>
</evidence>
<dbReference type="PROSITE" id="PS50042">
    <property type="entry name" value="CNMP_BINDING_3"/>
    <property type="match status" value="1"/>
</dbReference>
<dbReference type="InterPro" id="IPR012318">
    <property type="entry name" value="HTH_CRP"/>
</dbReference>
<keyword evidence="3" id="KW-0804">Transcription</keyword>
<dbReference type="SUPFAM" id="SSF51206">
    <property type="entry name" value="cAMP-binding domain-like"/>
    <property type="match status" value="1"/>
</dbReference>
<dbReference type="Gene3D" id="2.60.120.10">
    <property type="entry name" value="Jelly Rolls"/>
    <property type="match status" value="1"/>
</dbReference>
<reference evidence="6 7" key="1">
    <citation type="submission" date="2024-02" db="EMBL/GenBank/DDBJ databases">
        <title>Genome sequence of Aquincola sp. MAHUQ-54.</title>
        <authorList>
            <person name="Huq M.A."/>
        </authorList>
    </citation>
    <scope>NUCLEOTIDE SEQUENCE [LARGE SCALE GENOMIC DNA]</scope>
    <source>
        <strain evidence="6 7">MAHUQ-54</strain>
    </source>
</reference>
<dbReference type="Gene3D" id="1.10.10.10">
    <property type="entry name" value="Winged helix-like DNA-binding domain superfamily/Winged helix DNA-binding domain"/>
    <property type="match status" value="1"/>
</dbReference>
<gene>
    <name evidence="6" type="ORF">V4F39_20900</name>
</gene>
<dbReference type="PANTHER" id="PTHR24567:SF68">
    <property type="entry name" value="DNA-BINDING TRANSCRIPTIONAL DUAL REGULATOR CRP"/>
    <property type="match status" value="1"/>
</dbReference>
<dbReference type="RefSeq" id="WP_332292069.1">
    <property type="nucleotide sequence ID" value="NZ_JAZIBG010000044.1"/>
</dbReference>
<feature type="domain" description="HTH crp-type" evidence="5">
    <location>
        <begin position="138"/>
        <end position="208"/>
    </location>
</feature>
<dbReference type="GO" id="GO:0003677">
    <property type="term" value="F:DNA binding"/>
    <property type="evidence" value="ECO:0007669"/>
    <property type="project" value="UniProtKB-KW"/>
</dbReference>
<dbReference type="InterPro" id="IPR014710">
    <property type="entry name" value="RmlC-like_jellyroll"/>
</dbReference>
<keyword evidence="7" id="KW-1185">Reference proteome</keyword>
<keyword evidence="1" id="KW-0805">Transcription regulation</keyword>
<dbReference type="InterPro" id="IPR018490">
    <property type="entry name" value="cNMP-bd_dom_sf"/>
</dbReference>
<sequence>MIPWLRVLGPEDRARTVADLQLADAEPGERLCRIGRPAALWFGVIDGLLKMTNDDSVDAAITYSGLPPGAWFGEGTLLKRESYRYNIETLRRSVVAGLPIGTFEWLLERSIPFNRYLMNQLNERVSQFIAARETDRLTDPDTRVARSLGGLFHPVLFPGVGTVLRITQQELGYLVGLSRQRVNEALRALQSAGLIRIEYGGVQVLDLEGLRRYRPR</sequence>
<dbReference type="SMART" id="SM00419">
    <property type="entry name" value="HTH_CRP"/>
    <property type="match status" value="1"/>
</dbReference>
<dbReference type="InterPro" id="IPR036388">
    <property type="entry name" value="WH-like_DNA-bd_sf"/>
</dbReference>
<evidence type="ECO:0000313" key="7">
    <source>
        <dbReference type="Proteomes" id="UP001336250"/>
    </source>
</evidence>
<feature type="domain" description="Cyclic nucleotide-binding" evidence="4">
    <location>
        <begin position="4"/>
        <end position="124"/>
    </location>
</feature>
<dbReference type="InterPro" id="IPR036390">
    <property type="entry name" value="WH_DNA-bd_sf"/>
</dbReference>
<dbReference type="Proteomes" id="UP001336250">
    <property type="component" value="Unassembled WGS sequence"/>
</dbReference>
<evidence type="ECO:0000256" key="3">
    <source>
        <dbReference type="ARBA" id="ARBA00023163"/>
    </source>
</evidence>
<evidence type="ECO:0000259" key="4">
    <source>
        <dbReference type="PROSITE" id="PS50042"/>
    </source>
</evidence>
<protein>
    <submittedName>
        <fullName evidence="6">Crp/Fnr family transcriptional regulator</fullName>
    </submittedName>
</protein>
<proteinExistence type="predicted"/>
<comment type="caution">
    <text evidence="6">The sequence shown here is derived from an EMBL/GenBank/DDBJ whole genome shotgun (WGS) entry which is preliminary data.</text>
</comment>
<dbReference type="InterPro" id="IPR050397">
    <property type="entry name" value="Env_Response_Regulators"/>
</dbReference>
<dbReference type="Pfam" id="PF13545">
    <property type="entry name" value="HTH_Crp_2"/>
    <property type="match status" value="1"/>
</dbReference>
<dbReference type="AlphaFoldDB" id="A0AAW9QHR2"/>
<dbReference type="InterPro" id="IPR000595">
    <property type="entry name" value="cNMP-bd_dom"/>
</dbReference>
<dbReference type="SUPFAM" id="SSF46785">
    <property type="entry name" value="Winged helix' DNA-binding domain"/>
    <property type="match status" value="1"/>
</dbReference>
<dbReference type="PANTHER" id="PTHR24567">
    <property type="entry name" value="CRP FAMILY TRANSCRIPTIONAL REGULATORY PROTEIN"/>
    <property type="match status" value="1"/>
</dbReference>
<dbReference type="CDD" id="cd00038">
    <property type="entry name" value="CAP_ED"/>
    <property type="match status" value="1"/>
</dbReference>
<dbReference type="PROSITE" id="PS51063">
    <property type="entry name" value="HTH_CRP_2"/>
    <property type="match status" value="1"/>
</dbReference>